<evidence type="ECO:0000256" key="5">
    <source>
        <dbReference type="ARBA" id="ARBA00023136"/>
    </source>
</evidence>
<keyword evidence="3 7" id="KW-0375">Hydrogen ion transport</keyword>
<dbReference type="OrthoDB" id="9786633at2"/>
<keyword evidence="2 7" id="KW-0813">Transport</keyword>
<dbReference type="InterPro" id="IPR000711">
    <property type="entry name" value="ATPase_OSCP/dsu"/>
</dbReference>
<dbReference type="AlphaFoldDB" id="A0A429ZMS0"/>
<dbReference type="GO" id="GO:0005886">
    <property type="term" value="C:plasma membrane"/>
    <property type="evidence" value="ECO:0007669"/>
    <property type="project" value="UniProtKB-SubCell"/>
</dbReference>
<keyword evidence="9" id="KW-1185">Reference proteome</keyword>
<protein>
    <recommendedName>
        <fullName evidence="7">ATP synthase subunit delta</fullName>
    </recommendedName>
    <alternativeName>
        <fullName evidence="7">ATP synthase F(1) sector subunit delta</fullName>
    </alternativeName>
    <alternativeName>
        <fullName evidence="7">F-type ATPase subunit delta</fullName>
        <shortName evidence="7">F-ATPase subunit delta</shortName>
    </alternativeName>
</protein>
<dbReference type="RefSeq" id="WP_126780252.1">
    <property type="nucleotide sequence ID" value="NZ_CAUQJP010000030.1"/>
</dbReference>
<dbReference type="GO" id="GO:0046933">
    <property type="term" value="F:proton-transporting ATP synthase activity, rotational mechanism"/>
    <property type="evidence" value="ECO:0007669"/>
    <property type="project" value="UniProtKB-UniRule"/>
</dbReference>
<evidence type="ECO:0000256" key="2">
    <source>
        <dbReference type="ARBA" id="ARBA00022448"/>
    </source>
</evidence>
<dbReference type="EMBL" id="NGJU01000012">
    <property type="protein sequence ID" value="RST94983.1"/>
    <property type="molecule type" value="Genomic_DNA"/>
</dbReference>
<keyword evidence="7" id="KW-1003">Cell membrane</keyword>
<comment type="similarity">
    <text evidence="7">Belongs to the ATPase delta chain family.</text>
</comment>
<dbReference type="GeneID" id="98568494"/>
<dbReference type="PANTHER" id="PTHR11910">
    <property type="entry name" value="ATP SYNTHASE DELTA CHAIN"/>
    <property type="match status" value="1"/>
</dbReference>
<evidence type="ECO:0000256" key="1">
    <source>
        <dbReference type="ARBA" id="ARBA00004370"/>
    </source>
</evidence>
<name>A0A429ZMS0_9ENTE</name>
<keyword evidence="7" id="KW-0139">CF(1)</keyword>
<keyword evidence="5 7" id="KW-0472">Membrane</keyword>
<proteinExistence type="inferred from homology"/>
<evidence type="ECO:0000256" key="7">
    <source>
        <dbReference type="HAMAP-Rule" id="MF_01416"/>
    </source>
</evidence>
<dbReference type="Pfam" id="PF00213">
    <property type="entry name" value="OSCP"/>
    <property type="match status" value="1"/>
</dbReference>
<dbReference type="PRINTS" id="PR00125">
    <property type="entry name" value="ATPASEDELTA"/>
</dbReference>
<comment type="function">
    <text evidence="7">F(1)F(0) ATP synthase produces ATP from ADP in the presence of a proton or sodium gradient. F-type ATPases consist of two structural domains, F(1) containing the extramembraneous catalytic core and F(0) containing the membrane proton channel, linked together by a central stalk and a peripheral stalk. During catalysis, ATP synthesis in the catalytic domain of F(1) is coupled via a rotary mechanism of the central stalk subunits to proton translocation.</text>
</comment>
<dbReference type="InterPro" id="IPR026015">
    <property type="entry name" value="ATP_synth_OSCP/delta_N_sf"/>
</dbReference>
<evidence type="ECO:0000313" key="9">
    <source>
        <dbReference type="Proteomes" id="UP000287239"/>
    </source>
</evidence>
<dbReference type="SUPFAM" id="SSF47928">
    <property type="entry name" value="N-terminal domain of the delta subunit of the F1F0-ATP synthase"/>
    <property type="match status" value="1"/>
</dbReference>
<gene>
    <name evidence="7" type="primary">atpH</name>
    <name evidence="8" type="ORF">CBF35_08930</name>
</gene>
<comment type="function">
    <text evidence="7">This protein is part of the stalk that links CF(0) to CF(1). It either transmits conformational changes from CF(0) to CF(1) or is implicated in proton conduction.</text>
</comment>
<reference evidence="8 9" key="1">
    <citation type="submission" date="2017-05" db="EMBL/GenBank/DDBJ databases">
        <title>Vagococcus spp. assemblies.</title>
        <authorList>
            <person name="Gulvik C.A."/>
        </authorList>
    </citation>
    <scope>NUCLEOTIDE SEQUENCE [LARGE SCALE GENOMIC DNA]</scope>
    <source>
        <strain evidence="8 9">NCFB 2777</strain>
    </source>
</reference>
<comment type="caution">
    <text evidence="8">The sequence shown here is derived from an EMBL/GenBank/DDBJ whole genome shotgun (WGS) entry which is preliminary data.</text>
</comment>
<dbReference type="GO" id="GO:0045259">
    <property type="term" value="C:proton-transporting ATP synthase complex"/>
    <property type="evidence" value="ECO:0007669"/>
    <property type="project" value="UniProtKB-KW"/>
</dbReference>
<comment type="subcellular location">
    <subcellularLocation>
        <location evidence="7">Cell membrane</location>
        <topology evidence="7">Peripheral membrane protein</topology>
    </subcellularLocation>
    <subcellularLocation>
        <location evidence="1">Membrane</location>
    </subcellularLocation>
</comment>
<evidence type="ECO:0000313" key="8">
    <source>
        <dbReference type="EMBL" id="RST94983.1"/>
    </source>
</evidence>
<dbReference type="HAMAP" id="MF_01416">
    <property type="entry name" value="ATP_synth_delta_bact"/>
    <property type="match status" value="1"/>
</dbReference>
<organism evidence="8 9">
    <name type="scientific">Vagococcus salmoninarum</name>
    <dbReference type="NCBI Taxonomy" id="2739"/>
    <lineage>
        <taxon>Bacteria</taxon>
        <taxon>Bacillati</taxon>
        <taxon>Bacillota</taxon>
        <taxon>Bacilli</taxon>
        <taxon>Lactobacillales</taxon>
        <taxon>Enterococcaceae</taxon>
        <taxon>Vagococcus</taxon>
    </lineage>
</organism>
<evidence type="ECO:0000256" key="4">
    <source>
        <dbReference type="ARBA" id="ARBA00023065"/>
    </source>
</evidence>
<sequence length="180" mass="21234">MKTENLTIDRRYGKVLYDTSKEEHHLDEIHEELVALREIYEEVPELGRILSDDRLEPFEKVDILHELDKDFGETISKFLRVIYEYGRMDEIPQIIDEFEHFYYDNKGILVAEVTSAVELNDSQSERIETEIAKRYDYKKVILRKKVKPEILGGLIVSANHKVIDNSVQKQLDAMHKELLK</sequence>
<dbReference type="NCBIfam" id="TIGR01145">
    <property type="entry name" value="ATP_synt_delta"/>
    <property type="match status" value="1"/>
</dbReference>
<evidence type="ECO:0000256" key="3">
    <source>
        <dbReference type="ARBA" id="ARBA00022781"/>
    </source>
</evidence>
<keyword evidence="4 7" id="KW-0406">Ion transport</keyword>
<dbReference type="Proteomes" id="UP000287239">
    <property type="component" value="Unassembled WGS sequence"/>
</dbReference>
<accession>A0A429ZMS0</accession>
<dbReference type="Gene3D" id="1.10.520.20">
    <property type="entry name" value="N-terminal domain of the delta subunit of the F1F0-ATP synthase"/>
    <property type="match status" value="1"/>
</dbReference>
<keyword evidence="6 7" id="KW-0066">ATP synthesis</keyword>
<evidence type="ECO:0000256" key="6">
    <source>
        <dbReference type="ARBA" id="ARBA00023310"/>
    </source>
</evidence>